<sequence>MFRLRLAANTWNSTLGCLIMFAFGVWYLISEMKILSRDLERESVAIDRISKVLLTSQVRHSGEILLSNHTDNLDLVGLVPLALLVTLPAASLQSKEGRRY</sequence>
<gene>
    <name evidence="2" type="ORF">BDV30DRAFT_216982</name>
</gene>
<evidence type="ECO:0000313" key="2">
    <source>
        <dbReference type="EMBL" id="KAB8269385.1"/>
    </source>
</evidence>
<keyword evidence="1" id="KW-0472">Membrane</keyword>
<keyword evidence="1" id="KW-1133">Transmembrane helix</keyword>
<dbReference type="AlphaFoldDB" id="A0A5N6IST0"/>
<accession>A0A5N6IST0</accession>
<feature type="transmembrane region" description="Helical" evidence="1">
    <location>
        <begin position="75"/>
        <end position="92"/>
    </location>
</feature>
<name>A0A5N6IST0_9EURO</name>
<keyword evidence="1" id="KW-0812">Transmembrane</keyword>
<proteinExistence type="predicted"/>
<dbReference type="EMBL" id="ML732848">
    <property type="protein sequence ID" value="KAB8269385.1"/>
    <property type="molecule type" value="Genomic_DNA"/>
</dbReference>
<dbReference type="Proteomes" id="UP000326289">
    <property type="component" value="Unassembled WGS sequence"/>
</dbReference>
<reference evidence="2 3" key="1">
    <citation type="submission" date="2019-04" db="EMBL/GenBank/DDBJ databases">
        <title>Fungal friends and foes A comparative genomics study of 23 Aspergillus species from section Flavi.</title>
        <authorList>
            <consortium name="DOE Joint Genome Institute"/>
            <person name="Kjaerbolling I."/>
            <person name="Vesth T.C."/>
            <person name="Frisvad J.C."/>
            <person name="Nybo J.L."/>
            <person name="Theobald S."/>
            <person name="Kildgaard S."/>
            <person name="Petersen T.I."/>
            <person name="Kuo A."/>
            <person name="Sato A."/>
            <person name="Lyhne E.K."/>
            <person name="Kogle M.E."/>
            <person name="Wiebenga A."/>
            <person name="Kun R.S."/>
            <person name="Lubbers R.J."/>
            <person name="Makela M.R."/>
            <person name="Barry K."/>
            <person name="Chovatia M."/>
            <person name="Clum A."/>
            <person name="Daum C."/>
            <person name="Haridas S."/>
            <person name="He G."/>
            <person name="LaButti K."/>
            <person name="Lipzen A."/>
            <person name="Mondo S."/>
            <person name="Pangilinan J."/>
            <person name="Riley R."/>
            <person name="Salamov A."/>
            <person name="Simmons B.A."/>
            <person name="Magnuson J.K."/>
            <person name="Henrissat B."/>
            <person name="Mortensen U.H."/>
            <person name="Larsen T.O."/>
            <person name="De vries R.P."/>
            <person name="Grigoriev I.V."/>
            <person name="Machida M."/>
            <person name="Baker S.E."/>
            <person name="Andersen M.R."/>
        </authorList>
    </citation>
    <scope>NUCLEOTIDE SEQUENCE [LARGE SCALE GENOMIC DNA]</scope>
    <source>
        <strain evidence="2 3">CBS 117635</strain>
    </source>
</reference>
<dbReference type="PROSITE" id="PS51257">
    <property type="entry name" value="PROKAR_LIPOPROTEIN"/>
    <property type="match status" value="1"/>
</dbReference>
<evidence type="ECO:0000313" key="3">
    <source>
        <dbReference type="Proteomes" id="UP000326289"/>
    </source>
</evidence>
<organism evidence="2 3">
    <name type="scientific">Aspergillus minisclerotigenes</name>
    <dbReference type="NCBI Taxonomy" id="656917"/>
    <lineage>
        <taxon>Eukaryota</taxon>
        <taxon>Fungi</taxon>
        <taxon>Dikarya</taxon>
        <taxon>Ascomycota</taxon>
        <taxon>Pezizomycotina</taxon>
        <taxon>Eurotiomycetes</taxon>
        <taxon>Eurotiomycetidae</taxon>
        <taxon>Eurotiales</taxon>
        <taxon>Aspergillaceae</taxon>
        <taxon>Aspergillus</taxon>
        <taxon>Aspergillus subgen. Circumdati</taxon>
    </lineage>
</organism>
<evidence type="ECO:0000256" key="1">
    <source>
        <dbReference type="SAM" id="Phobius"/>
    </source>
</evidence>
<protein>
    <submittedName>
        <fullName evidence="2">Uncharacterized protein</fullName>
    </submittedName>
</protein>
<feature type="transmembrane region" description="Helical" evidence="1">
    <location>
        <begin position="12"/>
        <end position="29"/>
    </location>
</feature>
<keyword evidence="3" id="KW-1185">Reference proteome</keyword>